<accession>A0A135P7Q4</accession>
<dbReference type="Proteomes" id="UP000070498">
    <property type="component" value="Unassembled WGS sequence"/>
</dbReference>
<dbReference type="EMBL" id="LNUW01000005">
    <property type="protein sequence ID" value="KXG87467.1"/>
    <property type="molecule type" value="Genomic_DNA"/>
</dbReference>
<dbReference type="AlphaFoldDB" id="A0A135P7Q4"/>
<name>A0A135P7Q4_9HYPH</name>
<evidence type="ECO:0000313" key="1">
    <source>
        <dbReference type="EMBL" id="KXG87467.1"/>
    </source>
</evidence>
<comment type="caution">
    <text evidence="1">The sequence shown here is derived from an EMBL/GenBank/DDBJ whole genome shotgun (WGS) entry which is preliminary data.</text>
</comment>
<gene>
    <name evidence="1" type="ORF">ATO67_19375</name>
</gene>
<evidence type="ECO:0000313" key="2">
    <source>
        <dbReference type="Proteomes" id="UP000070498"/>
    </source>
</evidence>
<sequence length="86" mass="9045">MSASCASLMRSYPTRPCDDVGALYTPLGKLISNASDPLDGTADQILMDGILGLFWGAALLARYRITAIIAEVRFGGAGNPTIGVER</sequence>
<proteinExistence type="predicted"/>
<organism evidence="1 2">
    <name type="scientific">Agrobacterium bohemicum</name>
    <dbReference type="NCBI Taxonomy" id="2052828"/>
    <lineage>
        <taxon>Bacteria</taxon>
        <taxon>Pseudomonadati</taxon>
        <taxon>Pseudomonadota</taxon>
        <taxon>Alphaproteobacteria</taxon>
        <taxon>Hyphomicrobiales</taxon>
        <taxon>Rhizobiaceae</taxon>
        <taxon>Rhizobium/Agrobacterium group</taxon>
        <taxon>Agrobacterium</taxon>
    </lineage>
</organism>
<protein>
    <submittedName>
        <fullName evidence="1">Uncharacterized protein</fullName>
    </submittedName>
</protein>
<keyword evidence="2" id="KW-1185">Reference proteome</keyword>
<reference evidence="1 2" key="1">
    <citation type="submission" date="2015-11" db="EMBL/GenBank/DDBJ databases">
        <title>Draft genome sequence of Agrobacterium sp. R89-1.</title>
        <authorList>
            <person name="Zahradnik J."/>
            <person name="Kyslikova E."/>
            <person name="Palyzova A."/>
            <person name="Kyslik P."/>
        </authorList>
    </citation>
    <scope>NUCLEOTIDE SEQUENCE [LARGE SCALE GENOMIC DNA]</scope>
    <source>
        <strain evidence="1 2">R89-1</strain>
    </source>
</reference>